<dbReference type="PROSITE" id="PS00674">
    <property type="entry name" value="AAA"/>
    <property type="match status" value="1"/>
</dbReference>
<keyword evidence="11 15" id="KW-1133">Transmembrane helix</keyword>
<keyword evidence="8 15" id="KW-0378">Hydrolase</keyword>
<dbReference type="Proteomes" id="UP001300604">
    <property type="component" value="Chromosome"/>
</dbReference>
<gene>
    <name evidence="15 19" type="primary">ftsH</name>
    <name evidence="19" type="ORF">PXC00_04975</name>
</gene>
<dbReference type="KEGG" id="carl:PXC00_04975"/>
<accession>A0AA97H2F6</accession>
<keyword evidence="13 15" id="KW-0472">Membrane</keyword>
<reference evidence="20" key="3">
    <citation type="submission" date="2024-06" db="EMBL/GenBank/DDBJ databases">
        <authorList>
            <person name="Zeng C."/>
        </authorList>
    </citation>
    <scope>NUCLEOTIDE SEQUENCE [LARGE SCALE GENOMIC DNA]</scope>
    <source>
        <strain evidence="20">ZCY20-5</strain>
    </source>
</reference>
<keyword evidence="4 15" id="KW-0645">Protease</keyword>
<dbReference type="InterPro" id="IPR041569">
    <property type="entry name" value="AAA_lid_3"/>
</dbReference>
<dbReference type="InterPro" id="IPR005936">
    <property type="entry name" value="FtsH"/>
</dbReference>
<evidence type="ECO:0000256" key="3">
    <source>
        <dbReference type="ARBA" id="ARBA00022475"/>
    </source>
</evidence>
<reference evidence="19 20" key="2">
    <citation type="submission" date="2024-06" db="EMBL/GenBank/DDBJ databases">
        <title>Caproicibacterium argilliputei sp. nov, a novel caproic acid producing anaerobic bacterium isolated from pit mud.</title>
        <authorList>
            <person name="Xia S."/>
        </authorList>
    </citation>
    <scope>NUCLEOTIDE SEQUENCE [LARGE SCALE GENOMIC DNA]</scope>
    <source>
        <strain evidence="19 20">ZCY20-5</strain>
    </source>
</reference>
<evidence type="ECO:0000256" key="4">
    <source>
        <dbReference type="ARBA" id="ARBA00022670"/>
    </source>
</evidence>
<evidence type="ECO:0000256" key="5">
    <source>
        <dbReference type="ARBA" id="ARBA00022692"/>
    </source>
</evidence>
<dbReference type="GO" id="GO:0008270">
    <property type="term" value="F:zinc ion binding"/>
    <property type="evidence" value="ECO:0007669"/>
    <property type="project" value="UniProtKB-UniRule"/>
</dbReference>
<keyword evidence="10 15" id="KW-0067">ATP-binding</keyword>
<evidence type="ECO:0000256" key="9">
    <source>
        <dbReference type="ARBA" id="ARBA00022833"/>
    </source>
</evidence>
<feature type="binding site" evidence="15">
    <location>
        <position position="415"/>
    </location>
    <ligand>
        <name>Zn(2+)</name>
        <dbReference type="ChEBI" id="CHEBI:29105"/>
        <note>catalytic</note>
    </ligand>
</feature>
<dbReference type="GO" id="GO:0006508">
    <property type="term" value="P:proteolysis"/>
    <property type="evidence" value="ECO:0007669"/>
    <property type="project" value="UniProtKB-KW"/>
</dbReference>
<feature type="compositionally biased region" description="Pro residues" evidence="17">
    <location>
        <begin position="604"/>
        <end position="615"/>
    </location>
</feature>
<sequence length="615" mass="67977">MILLTVLFGGTATPTKSYNFSDIINYFEQEQVSEYSLDFGTGEMTIKLKGETDAISFVAPNSQYMQERLDPYVAQYNKDHSSSHMVQKLQRPRETNWLISMLPFIGTLAVMLLIAYLMMRKVNTGLGDAGKQMNFGKAKVKNLEDEKRKTTFADVAGADEEKEELQEIVEFLKNPRKYNELGARIPKGVLLVGPPGTGKTLLARAVAGEAGVPFFSISGSDFVEMFVGVGASRVRDLFEQAKKNSPCIVFIDEIDAVGRQRGAGLGGGHDEREQTLNQLLVEMDGFGANEGVIMIAATNRPDILDPALMRPGRFDRQVMVGYPDIQGREAILHVHARGKPLAPDVNLKTIAGSTAGFTGADLENLLNEAALLTARRSKKAITMQEIEEATIKVVVGTEKKSHVMSDREKKLTAYHEGGHAVATYFCPTQDPVHQISIIPRGMAGGFTMQIPTEDRSYKSKKEMEEDLVVMLGGRVSESLTMDDISTGASNDIERATKLARSMVTKYGMSSALGPITYGRDESEPFLGRDMGHVRDYSEETAAAIDKEIKNIMTAAYDRTESILREHMDKLHEVARYLFLHEKMSGEEFQKVMQNRMDGEGRELPQPPAAEPLPEA</sequence>
<dbReference type="Pfam" id="PF17862">
    <property type="entry name" value="AAA_lid_3"/>
    <property type="match status" value="1"/>
</dbReference>
<dbReference type="SMART" id="SM00382">
    <property type="entry name" value="AAA"/>
    <property type="match status" value="1"/>
</dbReference>
<feature type="region of interest" description="Disordered" evidence="17">
    <location>
        <begin position="595"/>
        <end position="615"/>
    </location>
</feature>
<dbReference type="GO" id="GO:0004222">
    <property type="term" value="F:metalloendopeptidase activity"/>
    <property type="evidence" value="ECO:0007669"/>
    <property type="project" value="InterPro"/>
</dbReference>
<dbReference type="InterPro" id="IPR037219">
    <property type="entry name" value="Peptidase_M41-like"/>
</dbReference>
<evidence type="ECO:0000256" key="1">
    <source>
        <dbReference type="ARBA" id="ARBA00004370"/>
    </source>
</evidence>
<evidence type="ECO:0000256" key="17">
    <source>
        <dbReference type="SAM" id="MobiDB-lite"/>
    </source>
</evidence>
<evidence type="ECO:0000256" key="14">
    <source>
        <dbReference type="ARBA" id="ARBA00061570"/>
    </source>
</evidence>
<evidence type="ECO:0000256" key="11">
    <source>
        <dbReference type="ARBA" id="ARBA00022989"/>
    </source>
</evidence>
<feature type="binding site" evidence="15">
    <location>
        <begin position="193"/>
        <end position="200"/>
    </location>
    <ligand>
        <name>ATP</name>
        <dbReference type="ChEBI" id="CHEBI:30616"/>
    </ligand>
</feature>
<dbReference type="PANTHER" id="PTHR23076:SF113">
    <property type="entry name" value="ATP-DEPENDENT ZINC METALLOPROTEASE FTSH 1, CHLOROPLASTIC-RELATED"/>
    <property type="match status" value="1"/>
</dbReference>
<evidence type="ECO:0000256" key="13">
    <source>
        <dbReference type="ARBA" id="ARBA00023136"/>
    </source>
</evidence>
<dbReference type="NCBIfam" id="TIGR01241">
    <property type="entry name" value="FtsH_fam"/>
    <property type="match status" value="1"/>
</dbReference>
<dbReference type="InterPro" id="IPR000642">
    <property type="entry name" value="Peptidase_M41"/>
</dbReference>
<dbReference type="FunFam" id="3.40.50.300:FF:000001">
    <property type="entry name" value="ATP-dependent zinc metalloprotease FtsH"/>
    <property type="match status" value="1"/>
</dbReference>
<dbReference type="Pfam" id="PF00004">
    <property type="entry name" value="AAA"/>
    <property type="match status" value="1"/>
</dbReference>
<keyword evidence="7 15" id="KW-0547">Nucleotide-binding</keyword>
<dbReference type="InterPro" id="IPR003593">
    <property type="entry name" value="AAA+_ATPase"/>
</dbReference>
<dbReference type="GO" id="GO:0005524">
    <property type="term" value="F:ATP binding"/>
    <property type="evidence" value="ECO:0007669"/>
    <property type="project" value="UniProtKB-UniRule"/>
</dbReference>
<dbReference type="HAMAP" id="MF_01458">
    <property type="entry name" value="FtsH"/>
    <property type="match status" value="1"/>
</dbReference>
<dbReference type="Pfam" id="PF01434">
    <property type="entry name" value="Peptidase_M41"/>
    <property type="match status" value="1"/>
</dbReference>
<comment type="cofactor">
    <cofactor evidence="15">
        <name>Zn(2+)</name>
        <dbReference type="ChEBI" id="CHEBI:29105"/>
    </cofactor>
    <text evidence="15">Binds 1 zinc ion per subunit.</text>
</comment>
<comment type="similarity">
    <text evidence="16">Belongs to the AAA ATPase family.</text>
</comment>
<dbReference type="InterPro" id="IPR027417">
    <property type="entry name" value="P-loop_NTPase"/>
</dbReference>
<keyword evidence="9 15" id="KW-0862">Zinc</keyword>
<dbReference type="FunFam" id="1.20.58.760:FF:000001">
    <property type="entry name" value="ATP-dependent zinc metalloprotease FtsH"/>
    <property type="match status" value="1"/>
</dbReference>
<dbReference type="Gene3D" id="3.40.50.300">
    <property type="entry name" value="P-loop containing nucleotide triphosphate hydrolases"/>
    <property type="match status" value="1"/>
</dbReference>
<evidence type="ECO:0000256" key="12">
    <source>
        <dbReference type="ARBA" id="ARBA00023049"/>
    </source>
</evidence>
<dbReference type="Gene3D" id="1.20.58.760">
    <property type="entry name" value="Peptidase M41"/>
    <property type="match status" value="1"/>
</dbReference>
<evidence type="ECO:0000256" key="6">
    <source>
        <dbReference type="ARBA" id="ARBA00022723"/>
    </source>
</evidence>
<evidence type="ECO:0000313" key="20">
    <source>
        <dbReference type="Proteomes" id="UP001300604"/>
    </source>
</evidence>
<comment type="subunit">
    <text evidence="15">Homohexamer.</text>
</comment>
<comment type="caution">
    <text evidence="15">Lacks conserved residue(s) required for the propagation of feature annotation.</text>
</comment>
<feature type="active site" evidence="15">
    <location>
        <position position="416"/>
    </location>
</feature>
<dbReference type="FunFam" id="1.10.8.60:FF:000001">
    <property type="entry name" value="ATP-dependent zinc metalloprotease FtsH"/>
    <property type="match status" value="1"/>
</dbReference>
<dbReference type="EC" id="3.4.24.-" evidence="15"/>
<dbReference type="InterPro" id="IPR003960">
    <property type="entry name" value="ATPase_AAA_CS"/>
</dbReference>
<dbReference type="EMBL" id="CP135996">
    <property type="protein sequence ID" value="WOC33631.1"/>
    <property type="molecule type" value="Genomic_DNA"/>
</dbReference>
<dbReference type="GO" id="GO:0004176">
    <property type="term" value="F:ATP-dependent peptidase activity"/>
    <property type="evidence" value="ECO:0007669"/>
    <property type="project" value="InterPro"/>
</dbReference>
<name>A0AA97H2F6_9FIRM</name>
<feature type="domain" description="AAA+ ATPase" evidence="18">
    <location>
        <begin position="185"/>
        <end position="324"/>
    </location>
</feature>
<dbReference type="GO" id="GO:0030163">
    <property type="term" value="P:protein catabolic process"/>
    <property type="evidence" value="ECO:0007669"/>
    <property type="project" value="UniProtKB-UniRule"/>
</dbReference>
<evidence type="ECO:0000256" key="10">
    <source>
        <dbReference type="ARBA" id="ARBA00022840"/>
    </source>
</evidence>
<proteinExistence type="inferred from homology"/>
<keyword evidence="12 15" id="KW-0482">Metalloprotease</keyword>
<evidence type="ECO:0000259" key="18">
    <source>
        <dbReference type="SMART" id="SM00382"/>
    </source>
</evidence>
<comment type="subcellular location">
    <subcellularLocation>
        <location evidence="15">Cell membrane</location>
        <topology evidence="15">Multi-pass membrane protein</topology>
        <orientation evidence="15">Cytoplasmic side</orientation>
    </subcellularLocation>
    <subcellularLocation>
        <location evidence="1">Membrane</location>
    </subcellularLocation>
</comment>
<protein>
    <recommendedName>
        <fullName evidence="15">ATP-dependent zinc metalloprotease FtsH</fullName>
        <ecNumber evidence="15">3.4.24.-</ecNumber>
    </recommendedName>
</protein>
<comment type="similarity">
    <text evidence="14 15">In the central section; belongs to the AAA ATPase family.</text>
</comment>
<reference evidence="20" key="1">
    <citation type="submission" date="2024-06" db="EMBL/GenBank/DDBJ databases">
        <title>Caproicibacterium argilliputei sp. nov, a novel caproic acid producing anaerobic bacterium isolated from pit mud.</title>
        <authorList>
            <person name="Zeng C."/>
        </authorList>
    </citation>
    <scope>NUCLEOTIDE SEQUENCE [LARGE SCALE GENOMIC DNA]</scope>
    <source>
        <strain evidence="20">ZCY20-5</strain>
    </source>
</reference>
<keyword evidence="20" id="KW-1185">Reference proteome</keyword>
<dbReference type="InterPro" id="IPR003959">
    <property type="entry name" value="ATPase_AAA_core"/>
</dbReference>
<comment type="function">
    <text evidence="15">Acts as a processive, ATP-dependent zinc metallopeptidase for both cytoplasmic and membrane proteins. Plays a role in the quality control of integral membrane proteins.</text>
</comment>
<dbReference type="SUPFAM" id="SSF52540">
    <property type="entry name" value="P-loop containing nucleoside triphosphate hydrolases"/>
    <property type="match status" value="1"/>
</dbReference>
<dbReference type="Gene3D" id="1.10.8.60">
    <property type="match status" value="1"/>
</dbReference>
<dbReference type="GO" id="GO:0005886">
    <property type="term" value="C:plasma membrane"/>
    <property type="evidence" value="ECO:0007669"/>
    <property type="project" value="UniProtKB-SubCell"/>
</dbReference>
<dbReference type="CDD" id="cd19501">
    <property type="entry name" value="RecA-like_FtsH"/>
    <property type="match status" value="1"/>
</dbReference>
<dbReference type="SUPFAM" id="SSF140990">
    <property type="entry name" value="FtsH protease domain-like"/>
    <property type="match status" value="1"/>
</dbReference>
<evidence type="ECO:0000256" key="16">
    <source>
        <dbReference type="RuleBase" id="RU003651"/>
    </source>
</evidence>
<feature type="binding site" evidence="15">
    <location>
        <position position="491"/>
    </location>
    <ligand>
        <name>Zn(2+)</name>
        <dbReference type="ChEBI" id="CHEBI:29105"/>
        <note>catalytic</note>
    </ligand>
</feature>
<feature type="transmembrane region" description="Helical" evidence="15">
    <location>
        <begin position="97"/>
        <end position="119"/>
    </location>
</feature>
<keyword evidence="5 15" id="KW-0812">Transmembrane</keyword>
<organism evidence="19 20">
    <name type="scientific">Caproicibacterium argilliputei</name>
    <dbReference type="NCBI Taxonomy" id="3030016"/>
    <lineage>
        <taxon>Bacteria</taxon>
        <taxon>Bacillati</taxon>
        <taxon>Bacillota</taxon>
        <taxon>Clostridia</taxon>
        <taxon>Eubacteriales</taxon>
        <taxon>Oscillospiraceae</taxon>
        <taxon>Caproicibacterium</taxon>
    </lineage>
</organism>
<dbReference type="GO" id="GO:0016887">
    <property type="term" value="F:ATP hydrolysis activity"/>
    <property type="evidence" value="ECO:0007669"/>
    <property type="project" value="UniProtKB-UniRule"/>
</dbReference>
<evidence type="ECO:0000256" key="8">
    <source>
        <dbReference type="ARBA" id="ARBA00022801"/>
    </source>
</evidence>
<comment type="similarity">
    <text evidence="2 15">In the C-terminal section; belongs to the peptidase M41 family.</text>
</comment>
<dbReference type="PANTHER" id="PTHR23076">
    <property type="entry name" value="METALLOPROTEASE M41 FTSH"/>
    <property type="match status" value="1"/>
</dbReference>
<evidence type="ECO:0000256" key="7">
    <source>
        <dbReference type="ARBA" id="ARBA00022741"/>
    </source>
</evidence>
<feature type="binding site" evidence="15">
    <location>
        <position position="419"/>
    </location>
    <ligand>
        <name>Zn(2+)</name>
        <dbReference type="ChEBI" id="CHEBI:29105"/>
        <note>catalytic</note>
    </ligand>
</feature>
<dbReference type="AlphaFoldDB" id="A0AA97H2F6"/>
<evidence type="ECO:0000256" key="15">
    <source>
        <dbReference type="HAMAP-Rule" id="MF_01458"/>
    </source>
</evidence>
<evidence type="ECO:0000256" key="2">
    <source>
        <dbReference type="ARBA" id="ARBA00010044"/>
    </source>
</evidence>
<keyword evidence="3 15" id="KW-1003">Cell membrane</keyword>
<evidence type="ECO:0000313" key="19">
    <source>
        <dbReference type="EMBL" id="WOC33631.1"/>
    </source>
</evidence>
<keyword evidence="6 15" id="KW-0479">Metal-binding</keyword>